<keyword evidence="1" id="KW-0175">Coiled coil</keyword>
<evidence type="ECO:0000313" key="4">
    <source>
        <dbReference type="Proteomes" id="UP000021315"/>
    </source>
</evidence>
<feature type="coiled-coil region" evidence="1">
    <location>
        <begin position="99"/>
        <end position="133"/>
    </location>
</feature>
<gene>
    <name evidence="3" type="ORF">AW06_001914</name>
</gene>
<evidence type="ECO:0000313" key="3">
    <source>
        <dbReference type="EMBL" id="KFB77004.1"/>
    </source>
</evidence>
<evidence type="ECO:0008006" key="5">
    <source>
        <dbReference type="Google" id="ProtNLM"/>
    </source>
</evidence>
<comment type="caution">
    <text evidence="3">The sequence shown here is derived from an EMBL/GenBank/DDBJ whole genome shotgun (WGS) entry which is preliminary data.</text>
</comment>
<dbReference type="RefSeq" id="WP_034948399.1">
    <property type="nucleotide sequence ID" value="NZ_JDST02000039.1"/>
</dbReference>
<accession>A0A080MIB2</accession>
<keyword evidence="2" id="KW-1133">Transmembrane helix</keyword>
<sequence>MSGQGFHVHGPHDHEVEHVAQHGGDHFTSRVAVLTAVLSTIGAIFGYLGGHSQNAALLYKNEAAIQKTSASNQWNYYQSKSNKQNLAELSITLTSGEVREKYVQEVERYKKEKQEIKAEADKLEAVAKAADQKSELEMHVHERWALATTLLQVAIAMAAITLLTRKRWMLFGVYGATALGLLAGAAGYLHL</sequence>
<reference evidence="3" key="1">
    <citation type="submission" date="2014-02" db="EMBL/GenBank/DDBJ databases">
        <title>Expanding our view of genomic diversity in Candidatus Accumulibacter clades.</title>
        <authorList>
            <person name="Skennerton C.T."/>
            <person name="Barr J.J."/>
            <person name="Slater F.R."/>
            <person name="Bond P.L."/>
            <person name="Tyson G.W."/>
        </authorList>
    </citation>
    <scope>NUCLEOTIDE SEQUENCE [LARGE SCALE GENOMIC DNA]</scope>
</reference>
<keyword evidence="2" id="KW-0472">Membrane</keyword>
<dbReference type="EMBL" id="JDST02000039">
    <property type="protein sequence ID" value="KFB77004.1"/>
    <property type="molecule type" value="Genomic_DNA"/>
</dbReference>
<dbReference type="InterPro" id="IPR025570">
    <property type="entry name" value="DUF4337"/>
</dbReference>
<evidence type="ECO:0000256" key="1">
    <source>
        <dbReference type="SAM" id="Coils"/>
    </source>
</evidence>
<evidence type="ECO:0000256" key="2">
    <source>
        <dbReference type="SAM" id="Phobius"/>
    </source>
</evidence>
<organism evidence="3 4">
    <name type="scientific">Candidatus Accumulibacter cognatus</name>
    <dbReference type="NCBI Taxonomy" id="2954383"/>
    <lineage>
        <taxon>Bacteria</taxon>
        <taxon>Pseudomonadati</taxon>
        <taxon>Pseudomonadota</taxon>
        <taxon>Betaproteobacteria</taxon>
        <taxon>Candidatus Accumulibacter</taxon>
    </lineage>
</organism>
<protein>
    <recommendedName>
        <fullName evidence="5">DUF4337 domain-containing protein</fullName>
    </recommendedName>
</protein>
<feature type="transmembrane region" description="Helical" evidence="2">
    <location>
        <begin position="31"/>
        <end position="50"/>
    </location>
</feature>
<feature type="transmembrane region" description="Helical" evidence="2">
    <location>
        <begin position="170"/>
        <end position="189"/>
    </location>
</feature>
<dbReference type="Pfam" id="PF14235">
    <property type="entry name" value="DUF4337"/>
    <property type="match status" value="1"/>
</dbReference>
<proteinExistence type="predicted"/>
<keyword evidence="2" id="KW-0812">Transmembrane</keyword>
<name>A0A080MIB2_9PROT</name>
<dbReference type="STRING" id="1453999.AW06_001914"/>
<dbReference type="AlphaFoldDB" id="A0A080MIB2"/>
<dbReference type="Proteomes" id="UP000021315">
    <property type="component" value="Unassembled WGS sequence"/>
</dbReference>
<keyword evidence="4" id="KW-1185">Reference proteome</keyword>